<organism evidence="2">
    <name type="scientific">Rhipicephalus microplus</name>
    <name type="common">Cattle tick</name>
    <name type="synonym">Boophilus microplus</name>
    <dbReference type="NCBI Taxonomy" id="6941"/>
    <lineage>
        <taxon>Eukaryota</taxon>
        <taxon>Metazoa</taxon>
        <taxon>Ecdysozoa</taxon>
        <taxon>Arthropoda</taxon>
        <taxon>Chelicerata</taxon>
        <taxon>Arachnida</taxon>
        <taxon>Acari</taxon>
        <taxon>Parasitiformes</taxon>
        <taxon>Ixodida</taxon>
        <taxon>Ixodoidea</taxon>
        <taxon>Ixodidae</taxon>
        <taxon>Rhipicephalinae</taxon>
        <taxon>Rhipicephalus</taxon>
        <taxon>Boophilus</taxon>
    </lineage>
</organism>
<evidence type="ECO:0000256" key="1">
    <source>
        <dbReference type="SAM" id="SignalP"/>
    </source>
</evidence>
<reference evidence="2" key="1">
    <citation type="submission" date="2019-09" db="EMBL/GenBank/DDBJ databases">
        <title>Organ-specific transcriptomic study of the physiology of the cattle tick, Rhipicephalus microplus.</title>
        <authorList>
            <person name="Tirloni L."/>
            <person name="Braz G."/>
            <person name="Gandara A.C.P."/>
            <person name="Sabadin G.A."/>
            <person name="da Silva R.M."/>
            <person name="Guizzo M.G."/>
            <person name="Machado J.A."/>
            <person name="Costa E.P."/>
            <person name="Gomes H.F."/>
            <person name="Moraes J."/>
            <person name="Mota M.B.S."/>
            <person name="Mesquita R.D."/>
            <person name="Alvarenga P.H."/>
            <person name="Alves F."/>
            <person name="Seixas A."/>
            <person name="da Fonseca R.N."/>
            <person name="Fogaca A."/>
            <person name="Logullo C."/>
            <person name="Tanaka A."/>
            <person name="Daffre S."/>
            <person name="Termignoni C."/>
            <person name="Vaz I.S.Jr."/>
            <person name="Oliveira P.L."/>
            <person name="Ribeiro J.M."/>
        </authorList>
    </citation>
    <scope>NUCLEOTIDE SEQUENCE</scope>
    <source>
        <strain evidence="2">Porto Alegre</strain>
    </source>
</reference>
<dbReference type="EMBL" id="GHWJ01008194">
    <property type="protein sequence ID" value="NOV40931.1"/>
    <property type="molecule type" value="Transcribed_RNA"/>
</dbReference>
<feature type="signal peptide" evidence="1">
    <location>
        <begin position="1"/>
        <end position="29"/>
    </location>
</feature>
<evidence type="ECO:0000313" key="2">
    <source>
        <dbReference type="EMBL" id="NOV40931.1"/>
    </source>
</evidence>
<dbReference type="AlphaFoldDB" id="A0A6M2D696"/>
<name>A0A6M2D696_RHIMP</name>
<proteinExistence type="predicted"/>
<accession>A0A6M2D696</accession>
<protein>
    <submittedName>
        <fullName evidence="2">Putative conserved secreted protein synganglion overexpressed</fullName>
    </submittedName>
</protein>
<feature type="chain" id="PRO_5026970827" evidence="1">
    <location>
        <begin position="30"/>
        <end position="109"/>
    </location>
</feature>
<keyword evidence="1" id="KW-0732">Signal</keyword>
<sequence length="109" mass="11858">MVSNGKGKSCALLLLLTLLSAVLVADVRARSALQRQDQPGGGLIDTRFWQGILNKTLDGNVEQAFNMVIGRMSDDISGAMNRFTGFLDTVRRNVTSVIQDGMRTRNTAT</sequence>